<evidence type="ECO:0000256" key="2">
    <source>
        <dbReference type="ARBA" id="ARBA00022598"/>
    </source>
</evidence>
<comment type="caution">
    <text evidence="5">The sequence shown here is derived from an EMBL/GenBank/DDBJ whole genome shotgun (WGS) entry which is preliminary data.</text>
</comment>
<dbReference type="InterPro" id="IPR045851">
    <property type="entry name" value="AMP-bd_C_sf"/>
</dbReference>
<evidence type="ECO:0000259" key="4">
    <source>
        <dbReference type="Pfam" id="PF13193"/>
    </source>
</evidence>
<dbReference type="SUPFAM" id="SSF56801">
    <property type="entry name" value="Acetyl-CoA synthetase-like"/>
    <property type="match status" value="1"/>
</dbReference>
<evidence type="ECO:0000313" key="6">
    <source>
        <dbReference type="Proteomes" id="UP001206128"/>
    </source>
</evidence>
<dbReference type="PANTHER" id="PTHR43767">
    <property type="entry name" value="LONG-CHAIN-FATTY-ACID--COA LIGASE"/>
    <property type="match status" value="1"/>
</dbReference>
<dbReference type="RefSeq" id="WP_253767302.1">
    <property type="nucleotide sequence ID" value="NZ_JAMTCK010000002.1"/>
</dbReference>
<evidence type="ECO:0000256" key="1">
    <source>
        <dbReference type="ARBA" id="ARBA00006432"/>
    </source>
</evidence>
<protein>
    <submittedName>
        <fullName evidence="5">Fatty-acyl-CoA synthase</fullName>
    </submittedName>
</protein>
<dbReference type="InterPro" id="IPR042099">
    <property type="entry name" value="ANL_N_sf"/>
</dbReference>
<dbReference type="NCBIfam" id="NF004837">
    <property type="entry name" value="PRK06187.1"/>
    <property type="match status" value="1"/>
</dbReference>
<dbReference type="CDD" id="cd17631">
    <property type="entry name" value="FACL_FadD13-like"/>
    <property type="match status" value="1"/>
</dbReference>
<feature type="domain" description="AMP-dependent synthetase/ligase" evidence="3">
    <location>
        <begin position="12"/>
        <end position="367"/>
    </location>
</feature>
<organism evidence="5 6">
    <name type="scientific">Goodfellowiella coeruleoviolacea</name>
    <dbReference type="NCBI Taxonomy" id="334858"/>
    <lineage>
        <taxon>Bacteria</taxon>
        <taxon>Bacillati</taxon>
        <taxon>Actinomycetota</taxon>
        <taxon>Actinomycetes</taxon>
        <taxon>Pseudonocardiales</taxon>
        <taxon>Pseudonocardiaceae</taxon>
        <taxon>Goodfellowiella</taxon>
    </lineage>
</organism>
<dbReference type="FunFam" id="3.30.300.30:FF:000008">
    <property type="entry name" value="2,3-dihydroxybenzoate-AMP ligase"/>
    <property type="match status" value="1"/>
</dbReference>
<keyword evidence="2" id="KW-0436">Ligase</keyword>
<dbReference type="EMBL" id="JAMTCK010000002">
    <property type="protein sequence ID" value="MCP2164035.1"/>
    <property type="molecule type" value="Genomic_DNA"/>
</dbReference>
<dbReference type="Gene3D" id="3.30.300.30">
    <property type="match status" value="1"/>
</dbReference>
<comment type="similarity">
    <text evidence="1">Belongs to the ATP-dependent AMP-binding enzyme family.</text>
</comment>
<dbReference type="GO" id="GO:0016878">
    <property type="term" value="F:acid-thiol ligase activity"/>
    <property type="evidence" value="ECO:0007669"/>
    <property type="project" value="UniProtKB-ARBA"/>
</dbReference>
<dbReference type="InterPro" id="IPR000873">
    <property type="entry name" value="AMP-dep_synth/lig_dom"/>
</dbReference>
<evidence type="ECO:0000313" key="5">
    <source>
        <dbReference type="EMBL" id="MCP2164035.1"/>
    </source>
</evidence>
<reference evidence="5" key="1">
    <citation type="submission" date="2022-06" db="EMBL/GenBank/DDBJ databases">
        <title>Genomic Encyclopedia of Archaeal and Bacterial Type Strains, Phase II (KMG-II): from individual species to whole genera.</title>
        <authorList>
            <person name="Goeker M."/>
        </authorList>
    </citation>
    <scope>NUCLEOTIDE SEQUENCE</scope>
    <source>
        <strain evidence="5">DSM 43935</strain>
    </source>
</reference>
<gene>
    <name evidence="5" type="ORF">LX83_000875</name>
</gene>
<dbReference type="Gene3D" id="3.40.50.12780">
    <property type="entry name" value="N-terminal domain of ligase-like"/>
    <property type="match status" value="1"/>
</dbReference>
<sequence length="514" mass="55496">MRNQGLGSWTLRRARMTPSRVALVHGQTRLTYRELHERVLRLAQALRGLGVRHGDRVAYLGPNHPSYLETLFAAGALGAVFVPLNFRLTSAEIDYALGDSGASVLVYAPDQAGVVAGVDRARTRHRIALADPPADDHDYADLLARAAPEPVDERVELGDTCLIMYTSGSTGRPKGAVLTHGNLTWNCVNVLVESDLAHDEVSLVVAPLFHAAALGMICLPTLLKGGTVLLRSSFDPGAVLAAIERHRVTLMFGVPTMYNAMAAHPDWPRTDLSSVRALLCGGAPVPVETIRRYTERGLAFVQGYGMTEAAPGALILDREHTASKIGSAGVPSFFTDVRVVRPDGSEVGPGEKGEVVVSGPNVMRGYWGRAEETAGALRDGWFHSGDVATVDEDGYAYIVDRVKDVIISGGENIYPAEVENALYEHDAVELCAVIGVPDQHWGEVGRAVVVTRPDASVDEAELLGFLRQRLAGYKVPKSVRFADALPVTGSGKLRKTEIRRRFGQQPPPDRPEPE</sequence>
<keyword evidence="6" id="KW-1185">Reference proteome</keyword>
<dbReference type="InterPro" id="IPR025110">
    <property type="entry name" value="AMP-bd_C"/>
</dbReference>
<dbReference type="PANTHER" id="PTHR43767:SF1">
    <property type="entry name" value="NONRIBOSOMAL PEPTIDE SYNTHASE PES1 (EUROFUNG)-RELATED"/>
    <property type="match status" value="1"/>
</dbReference>
<dbReference type="Proteomes" id="UP001206128">
    <property type="component" value="Unassembled WGS sequence"/>
</dbReference>
<dbReference type="Pfam" id="PF13193">
    <property type="entry name" value="AMP-binding_C"/>
    <property type="match status" value="1"/>
</dbReference>
<dbReference type="InterPro" id="IPR050237">
    <property type="entry name" value="ATP-dep_AMP-bd_enzyme"/>
</dbReference>
<accession>A0AAE3G9I7</accession>
<evidence type="ECO:0000259" key="3">
    <source>
        <dbReference type="Pfam" id="PF00501"/>
    </source>
</evidence>
<name>A0AAE3G9I7_9PSEU</name>
<feature type="domain" description="AMP-binding enzyme C-terminal" evidence="4">
    <location>
        <begin position="417"/>
        <end position="492"/>
    </location>
</feature>
<dbReference type="Pfam" id="PF00501">
    <property type="entry name" value="AMP-binding"/>
    <property type="match status" value="1"/>
</dbReference>
<dbReference type="InterPro" id="IPR020845">
    <property type="entry name" value="AMP-binding_CS"/>
</dbReference>
<dbReference type="PROSITE" id="PS00455">
    <property type="entry name" value="AMP_BINDING"/>
    <property type="match status" value="1"/>
</dbReference>
<proteinExistence type="inferred from homology"/>
<dbReference type="AlphaFoldDB" id="A0AAE3G9I7"/>